<organism evidence="1 2">
    <name type="scientific">Vanrija pseudolonga</name>
    <dbReference type="NCBI Taxonomy" id="143232"/>
    <lineage>
        <taxon>Eukaryota</taxon>
        <taxon>Fungi</taxon>
        <taxon>Dikarya</taxon>
        <taxon>Basidiomycota</taxon>
        <taxon>Agaricomycotina</taxon>
        <taxon>Tremellomycetes</taxon>
        <taxon>Trichosporonales</taxon>
        <taxon>Trichosporonaceae</taxon>
        <taxon>Vanrija</taxon>
    </lineage>
</organism>
<protein>
    <submittedName>
        <fullName evidence="1">Uncharacterized protein</fullName>
    </submittedName>
</protein>
<keyword evidence="2" id="KW-1185">Reference proteome</keyword>
<evidence type="ECO:0000313" key="2">
    <source>
        <dbReference type="Proteomes" id="UP000827549"/>
    </source>
</evidence>
<reference evidence="1" key="1">
    <citation type="submission" date="2023-10" db="EMBL/GenBank/DDBJ databases">
        <authorList>
            <person name="Noh H."/>
        </authorList>
    </citation>
    <scope>NUCLEOTIDE SEQUENCE</scope>
    <source>
        <strain evidence="1">DUCC4014</strain>
    </source>
</reference>
<dbReference type="EMBL" id="CP086719">
    <property type="protein sequence ID" value="WOO84503.1"/>
    <property type="molecule type" value="Genomic_DNA"/>
</dbReference>
<dbReference type="GeneID" id="87811192"/>
<sequence length="390" mass="44337">MADDAAQKVPLKSRLEIRENWDKEGCEYQVALAKLRKTLGAAVVVDMDWAMVLATIKPQWTPADGPVRDVAQNVTFWLKVATDMVSDAERAKWTATLVDKIGGELRLLVTVENSEENRRHLENYCTFYSERQKCFVYELHKTLLQHDSESLRMSLEKAFDYRAQFITAADQAAAFKRERLGEDPTDGQYASLPRPQVSANALAQETLPVSETQRRTDIVWAMPNYRLVLRPDELFRLPPYYIVVRATGATVEVQGSHSLSLEFLNNYLSMWVRGGHKPLAEVTLHSSPFSFETVYDRLTIAPADGFSALTTVLVLVDATLGYTETFTDGSVWQFIRVRAFTKSHWGPGGVTYDQAIEEASDEETKRKLRYEQGMIQKSSAPRLPPRMRRF</sequence>
<accession>A0AAF0YJ54</accession>
<evidence type="ECO:0000313" key="1">
    <source>
        <dbReference type="EMBL" id="WOO84503.1"/>
    </source>
</evidence>
<dbReference type="RefSeq" id="XP_062630529.1">
    <property type="nucleotide sequence ID" value="XM_062774545.1"/>
</dbReference>
<dbReference type="AlphaFoldDB" id="A0AAF0YJ54"/>
<name>A0AAF0YJ54_9TREE</name>
<proteinExistence type="predicted"/>
<gene>
    <name evidence="1" type="ORF">LOC62_06G008022</name>
</gene>
<dbReference type="Proteomes" id="UP000827549">
    <property type="component" value="Chromosome 6"/>
</dbReference>